<organism evidence="2 3">
    <name type="scientific">Candidatus Kerfeldbacteria bacterium CG15_BIG_FIL_POST_REV_8_21_14_020_45_12</name>
    <dbReference type="NCBI Taxonomy" id="2014247"/>
    <lineage>
        <taxon>Bacteria</taxon>
        <taxon>Candidatus Kerfeldiibacteriota</taxon>
    </lineage>
</organism>
<sequence length="459" mass="49060">MKENLNGLSQALRDCWVSSLALIAAVVAFIHHDAAMAGCFLTIGAIGAMNGLMKTELALAHKGPTWWKEHAVLRVFHHITNEGELAGIAVGLLAGGMLISQGHHVHLALSEGFTLLGIMSMANLVVRNMTPVMRLLERVGGPRLVIVGGSLLSSFTGEPAAAVFLGDYFKKRCKVEDRARVATGLALTIGSGGGLMYFAAPPILIVWGVLNATFGWSLWDLITLVGGGCVAHVLIGTSRFVKYIRPATKVELNGPVTFKEVAPLMGLGLLVVAHLLFAQSHVLWVIDAGVAGVSWRMAQVRFAGSADHEAAFTAKWQPLILASLLLALEVIGEVADPFIGWLGGFIPTDWPVLGIAVVTFFVTAVTSHFADNALASRVFMTFAASLIPVIGLESANLVAASVVMGALFGGFVTIPGNLPNFYLARVFNTTSGEWIRRAFPMYVTVLAYLGWLTFRWAVM</sequence>
<feature type="transmembrane region" description="Helical" evidence="1">
    <location>
        <begin position="146"/>
        <end position="169"/>
    </location>
</feature>
<feature type="transmembrane region" description="Helical" evidence="1">
    <location>
        <begin position="12"/>
        <end position="29"/>
    </location>
</feature>
<evidence type="ECO:0000313" key="3">
    <source>
        <dbReference type="Proteomes" id="UP000230292"/>
    </source>
</evidence>
<feature type="transmembrane region" description="Helical" evidence="1">
    <location>
        <begin position="439"/>
        <end position="458"/>
    </location>
</feature>
<keyword evidence="1" id="KW-1133">Transmembrane helix</keyword>
<dbReference type="InterPro" id="IPR012443">
    <property type="entry name" value="DUF1646"/>
</dbReference>
<evidence type="ECO:0000313" key="2">
    <source>
        <dbReference type="EMBL" id="PIW36437.1"/>
    </source>
</evidence>
<feature type="transmembrane region" description="Helical" evidence="1">
    <location>
        <begin position="181"/>
        <end position="210"/>
    </location>
</feature>
<evidence type="ECO:0008006" key="4">
    <source>
        <dbReference type="Google" id="ProtNLM"/>
    </source>
</evidence>
<feature type="transmembrane region" description="Helical" evidence="1">
    <location>
        <begin position="374"/>
        <end position="391"/>
    </location>
</feature>
<reference evidence="2 3" key="1">
    <citation type="submission" date="2017-09" db="EMBL/GenBank/DDBJ databases">
        <title>Depth-based differentiation of microbial function through sediment-hosted aquifers and enrichment of novel symbionts in the deep terrestrial subsurface.</title>
        <authorList>
            <person name="Probst A.J."/>
            <person name="Ladd B."/>
            <person name="Jarett J.K."/>
            <person name="Geller-Mcgrath D.E."/>
            <person name="Sieber C.M."/>
            <person name="Emerson J.B."/>
            <person name="Anantharaman K."/>
            <person name="Thomas B.C."/>
            <person name="Malmstrom R."/>
            <person name="Stieglmeier M."/>
            <person name="Klingl A."/>
            <person name="Woyke T."/>
            <person name="Ryan C.M."/>
            <person name="Banfield J.F."/>
        </authorList>
    </citation>
    <scope>NUCLEOTIDE SEQUENCE [LARGE SCALE GENOMIC DNA]</scope>
    <source>
        <strain evidence="2">CG15_BIG_FIL_POST_REV_8_21_14_020_45_12</strain>
    </source>
</reference>
<proteinExistence type="predicted"/>
<feature type="transmembrane region" description="Helical" evidence="1">
    <location>
        <begin position="216"/>
        <end position="235"/>
    </location>
</feature>
<feature type="transmembrane region" description="Helical" evidence="1">
    <location>
        <begin position="35"/>
        <end position="53"/>
    </location>
</feature>
<comment type="caution">
    <text evidence="2">The sequence shown here is derived from an EMBL/GenBank/DDBJ whole genome shotgun (WGS) entry which is preliminary data.</text>
</comment>
<feature type="transmembrane region" description="Helical" evidence="1">
    <location>
        <begin position="397"/>
        <end position="418"/>
    </location>
</feature>
<feature type="transmembrane region" description="Helical" evidence="1">
    <location>
        <begin position="107"/>
        <end position="126"/>
    </location>
</feature>
<dbReference type="EMBL" id="PFGC01000053">
    <property type="protein sequence ID" value="PIW36437.1"/>
    <property type="molecule type" value="Genomic_DNA"/>
</dbReference>
<keyword evidence="1" id="KW-0812">Transmembrane</keyword>
<dbReference type="AlphaFoldDB" id="A0A2M7H2F9"/>
<evidence type="ECO:0000256" key="1">
    <source>
        <dbReference type="SAM" id="Phobius"/>
    </source>
</evidence>
<protein>
    <recommendedName>
        <fullName evidence="4">Citrate transporter-like domain-containing protein</fullName>
    </recommendedName>
</protein>
<accession>A0A2M7H2F9</accession>
<feature type="transmembrane region" description="Helical" evidence="1">
    <location>
        <begin position="256"/>
        <end position="276"/>
    </location>
</feature>
<dbReference type="Proteomes" id="UP000230292">
    <property type="component" value="Unassembled WGS sequence"/>
</dbReference>
<name>A0A2M7H2F9_9BACT</name>
<keyword evidence="1" id="KW-0472">Membrane</keyword>
<gene>
    <name evidence="2" type="ORF">COW24_05275</name>
</gene>
<dbReference type="Pfam" id="PF07854">
    <property type="entry name" value="DUF1646"/>
    <property type="match status" value="1"/>
</dbReference>